<dbReference type="SMART" id="SM00176">
    <property type="entry name" value="RAN"/>
    <property type="match status" value="1"/>
</dbReference>
<keyword evidence="6" id="KW-1185">Reference proteome</keyword>
<keyword evidence="1" id="KW-0547">Nucleotide-binding</keyword>
<protein>
    <submittedName>
        <fullName evidence="5">Small GTPase like protein</fullName>
    </submittedName>
</protein>
<accession>A0ABQ5KWP1</accession>
<sequence length="513" mass="56731">MGKFKVVFLGQGSAGKTSIINRFIYSRFDVLYHPTLGIDFLAKSVYLEDKVIRLQVWDTAGQERFKSLVPSYIRDCSAAIVVYDVTSRESFDSIRSWVEQVRERRGDDAVIFVVGNKIDLEAARKVSEEEGRTLASSLGCEFGEVSAKQDINITAVMKRVAYSLPTEADGEPAPEGGEGGPFIPRYIINLFDEDYKGVYGFCTEFCIGGNVKSFSRSWCVGCKCRSLSLSSGTIPSNSDSSAESASKSEDSIPTPFDPMTLDPLRVSALCVGMIECFSKVHRITPYIVHRAIKPQNFSVPVNPKNGKCTIVLSAPGLARIQEHISDPYSIYSITAKHKPKSLFGYKLYMGPEALRGHLNHEGDAYSLGLTLFGVFESKDPFVDHLALKGITNRSEYFIKLEGIVAEGKGPKLCECNCFKTLKTIEDGKFNDERMSVHEACEKVQSIKPLLPKIGEGWECPSIDDIVKPQLAKHKGDSGCIVDDVELAEKASLESVYDLFGGDFDPLDIVYIFR</sequence>
<proteinExistence type="predicted"/>
<dbReference type="Proteomes" id="UP001057375">
    <property type="component" value="Unassembled WGS sequence"/>
</dbReference>
<dbReference type="InterPro" id="IPR001806">
    <property type="entry name" value="Small_GTPase"/>
</dbReference>
<dbReference type="CDD" id="cd01861">
    <property type="entry name" value="Rab6"/>
    <property type="match status" value="1"/>
</dbReference>
<dbReference type="InterPro" id="IPR027417">
    <property type="entry name" value="P-loop_NTPase"/>
</dbReference>
<organism evidence="5 6">
    <name type="scientific">Aduncisulcus paluster</name>
    <dbReference type="NCBI Taxonomy" id="2918883"/>
    <lineage>
        <taxon>Eukaryota</taxon>
        <taxon>Metamonada</taxon>
        <taxon>Carpediemonas-like organisms</taxon>
        <taxon>Aduncisulcus</taxon>
    </lineage>
</organism>
<reference evidence="5" key="1">
    <citation type="submission" date="2022-03" db="EMBL/GenBank/DDBJ databases">
        <title>Draft genome sequence of Aduncisulcus paluster, a free-living microaerophilic Fornicata.</title>
        <authorList>
            <person name="Yuyama I."/>
            <person name="Kume K."/>
            <person name="Tamura T."/>
            <person name="Inagaki Y."/>
            <person name="Hashimoto T."/>
        </authorList>
    </citation>
    <scope>NUCLEOTIDE SEQUENCE</scope>
    <source>
        <strain evidence="5">NY0171</strain>
    </source>
</reference>
<dbReference type="PROSITE" id="PS51420">
    <property type="entry name" value="RHO"/>
    <property type="match status" value="1"/>
</dbReference>
<dbReference type="EMBL" id="BQXS01011224">
    <property type="protein sequence ID" value="GKT36436.1"/>
    <property type="molecule type" value="Genomic_DNA"/>
</dbReference>
<dbReference type="InterPro" id="IPR000719">
    <property type="entry name" value="Prot_kinase_dom"/>
</dbReference>
<dbReference type="PRINTS" id="PR00449">
    <property type="entry name" value="RASTRNSFRMNG"/>
</dbReference>
<dbReference type="PROSITE" id="PS50011">
    <property type="entry name" value="PROTEIN_KINASE_DOM"/>
    <property type="match status" value="1"/>
</dbReference>
<dbReference type="InterPro" id="IPR050227">
    <property type="entry name" value="Rab"/>
</dbReference>
<dbReference type="InterPro" id="IPR011009">
    <property type="entry name" value="Kinase-like_dom_sf"/>
</dbReference>
<evidence type="ECO:0000256" key="3">
    <source>
        <dbReference type="SAM" id="MobiDB-lite"/>
    </source>
</evidence>
<name>A0ABQ5KWP1_9EUKA</name>
<feature type="domain" description="Protein kinase" evidence="4">
    <location>
        <begin position="97"/>
        <end position="450"/>
    </location>
</feature>
<keyword evidence="2" id="KW-0342">GTP-binding</keyword>
<evidence type="ECO:0000259" key="4">
    <source>
        <dbReference type="PROSITE" id="PS50011"/>
    </source>
</evidence>
<evidence type="ECO:0000256" key="2">
    <source>
        <dbReference type="ARBA" id="ARBA00023134"/>
    </source>
</evidence>
<dbReference type="Pfam" id="PF00071">
    <property type="entry name" value="Ras"/>
    <property type="match status" value="1"/>
</dbReference>
<dbReference type="PROSITE" id="PS51421">
    <property type="entry name" value="RAS"/>
    <property type="match status" value="1"/>
</dbReference>
<dbReference type="SUPFAM" id="SSF56112">
    <property type="entry name" value="Protein kinase-like (PK-like)"/>
    <property type="match status" value="1"/>
</dbReference>
<comment type="caution">
    <text evidence="5">The sequence shown here is derived from an EMBL/GenBank/DDBJ whole genome shotgun (WGS) entry which is preliminary data.</text>
</comment>
<dbReference type="Gene3D" id="3.40.50.300">
    <property type="entry name" value="P-loop containing nucleotide triphosphate hydrolases"/>
    <property type="match status" value="1"/>
</dbReference>
<feature type="compositionally biased region" description="Low complexity" evidence="3">
    <location>
        <begin position="236"/>
        <end position="245"/>
    </location>
</feature>
<evidence type="ECO:0000313" key="5">
    <source>
        <dbReference type="EMBL" id="GKT36436.1"/>
    </source>
</evidence>
<feature type="region of interest" description="Disordered" evidence="3">
    <location>
        <begin position="230"/>
        <end position="256"/>
    </location>
</feature>
<dbReference type="SMART" id="SM00173">
    <property type="entry name" value="RAS"/>
    <property type="match status" value="1"/>
</dbReference>
<evidence type="ECO:0000256" key="1">
    <source>
        <dbReference type="ARBA" id="ARBA00022741"/>
    </source>
</evidence>
<dbReference type="PROSITE" id="PS51419">
    <property type="entry name" value="RAB"/>
    <property type="match status" value="1"/>
</dbReference>
<evidence type="ECO:0000313" key="6">
    <source>
        <dbReference type="Proteomes" id="UP001057375"/>
    </source>
</evidence>
<gene>
    <name evidence="5" type="ORF">ADUPG1_009404</name>
</gene>
<dbReference type="InterPro" id="IPR005225">
    <property type="entry name" value="Small_GTP-bd"/>
</dbReference>
<dbReference type="SMART" id="SM00174">
    <property type="entry name" value="RHO"/>
    <property type="match status" value="1"/>
</dbReference>
<dbReference type="NCBIfam" id="TIGR00231">
    <property type="entry name" value="small_GTP"/>
    <property type="match status" value="1"/>
</dbReference>
<dbReference type="PANTHER" id="PTHR47977">
    <property type="entry name" value="RAS-RELATED PROTEIN RAB"/>
    <property type="match status" value="1"/>
</dbReference>
<dbReference type="Gene3D" id="1.10.510.10">
    <property type="entry name" value="Transferase(Phosphotransferase) domain 1"/>
    <property type="match status" value="1"/>
</dbReference>
<dbReference type="SUPFAM" id="SSF52540">
    <property type="entry name" value="P-loop containing nucleoside triphosphate hydrolases"/>
    <property type="match status" value="1"/>
</dbReference>
<dbReference type="SMART" id="SM00175">
    <property type="entry name" value="RAB"/>
    <property type="match status" value="1"/>
</dbReference>